<organism evidence="7 8">
    <name type="scientific">Serratia symbiotica</name>
    <dbReference type="NCBI Taxonomy" id="138074"/>
    <lineage>
        <taxon>Bacteria</taxon>
        <taxon>Pseudomonadati</taxon>
        <taxon>Pseudomonadota</taxon>
        <taxon>Gammaproteobacteria</taxon>
        <taxon>Enterobacterales</taxon>
        <taxon>Yersiniaceae</taxon>
        <taxon>Serratia</taxon>
    </lineage>
</organism>
<evidence type="ECO:0000256" key="5">
    <source>
        <dbReference type="ARBA" id="ARBA00023026"/>
    </source>
</evidence>
<dbReference type="GO" id="GO:0090729">
    <property type="term" value="F:toxin activity"/>
    <property type="evidence" value="ECO:0007669"/>
    <property type="project" value="UniProtKB-KW"/>
</dbReference>
<evidence type="ECO:0000256" key="3">
    <source>
        <dbReference type="ARBA" id="ARBA00022729"/>
    </source>
</evidence>
<protein>
    <submittedName>
        <fullName evidence="7">Uncharacterized protein</fullName>
    </submittedName>
</protein>
<evidence type="ECO:0000256" key="6">
    <source>
        <dbReference type="ARBA" id="ARBA00023157"/>
    </source>
</evidence>
<dbReference type="STRING" id="138074.SYMBAF_50476"/>
<dbReference type="AlphaFoldDB" id="A0A068Z828"/>
<keyword evidence="5" id="KW-0843">Virulence</keyword>
<evidence type="ECO:0000256" key="2">
    <source>
        <dbReference type="ARBA" id="ARBA00022656"/>
    </source>
</evidence>
<proteinExistence type="inferred from homology"/>
<evidence type="ECO:0000313" key="8">
    <source>
        <dbReference type="Proteomes" id="UP000042738"/>
    </source>
</evidence>
<keyword evidence="3" id="KW-0732">Signal</keyword>
<dbReference type="GeneID" id="93735999"/>
<dbReference type="Proteomes" id="UP000042738">
    <property type="component" value="Chromosome"/>
</dbReference>
<comment type="similarity">
    <text evidence="1">Belongs to the enterotoxin A family.</text>
</comment>
<sequence>MKKIIILIPLLFISFIAWSVNPFHIVYRVDDRDLSKINISGGMYPWEEGQPDDDLTHHFEGESLEGRRSNFVSTTSSLRTAVMHAASLARPNSEEPFSKEFVTYIYEIRPASNFFSVDESLINARNLSPENSLRRERLTRLINDYTHMGEFVAREGFSHDRIIAYAELNGDMLRQYYNDHISALFTQSFWNSRWIRNEGYNHSFDQDTTSTENYANMDTPLGVMNMVINGTQPPVPLSFTCLGVNSQPNTSIRELKEVSNDCSSNQYLNFKRKIYDIKLLSLLLNN</sequence>
<dbReference type="Gene3D" id="3.90.210.10">
    <property type="entry name" value="Heat-Labile Enterotoxin, subunit A"/>
    <property type="match status" value="1"/>
</dbReference>
<dbReference type="Pfam" id="PF01375">
    <property type="entry name" value="Enterotoxin_a"/>
    <property type="match status" value="1"/>
</dbReference>
<dbReference type="GO" id="GO:0005615">
    <property type="term" value="C:extracellular space"/>
    <property type="evidence" value="ECO:0007669"/>
    <property type="project" value="InterPro"/>
</dbReference>
<evidence type="ECO:0000256" key="1">
    <source>
        <dbReference type="ARBA" id="ARBA00009092"/>
    </source>
</evidence>
<dbReference type="SUPFAM" id="SSF56399">
    <property type="entry name" value="ADP-ribosylation"/>
    <property type="match status" value="1"/>
</dbReference>
<evidence type="ECO:0000256" key="4">
    <source>
        <dbReference type="ARBA" id="ARBA00022861"/>
    </source>
</evidence>
<name>A0A068Z828_9GAMM</name>
<keyword evidence="6" id="KW-1015">Disulfide bond</keyword>
<dbReference type="EMBL" id="CP050855">
    <property type="protein sequence ID" value="QLH62525.1"/>
    <property type="molecule type" value="Genomic_DNA"/>
</dbReference>
<reference evidence="7 8" key="1">
    <citation type="journal article" date="2014" name="Genome Announc.">
        <title>Whole-Genome Sequence of Serratia symbiotica Strain CWBI-2.3T, a Free-Living Symbiont of the Black Bean Aphid Aphis fabae.</title>
        <authorList>
            <person name="Foray V."/>
            <person name="Grigorescu A.S."/>
            <person name="Sabri A."/>
            <person name="Haubruge E."/>
            <person name="Lognay G."/>
            <person name="Francis F."/>
            <person name="Fauconnier M.L."/>
            <person name="Hance T."/>
            <person name="Thonart P."/>
        </authorList>
    </citation>
    <scope>NUCLEOTIDE SEQUENCE [LARGE SCALE GENOMIC DNA]</scope>
    <source>
        <strain evidence="7">CWBI-2.3</strain>
    </source>
</reference>
<evidence type="ECO:0000313" key="7">
    <source>
        <dbReference type="EMBL" id="QLH62525.1"/>
    </source>
</evidence>
<keyword evidence="2" id="KW-0800">Toxin</keyword>
<dbReference type="RefSeq" id="WP_152609153.1">
    <property type="nucleotide sequence ID" value="NZ_CP050855.1"/>
</dbReference>
<accession>A0A068Z828</accession>
<keyword evidence="4" id="KW-0260">Enterotoxin</keyword>
<dbReference type="InterPro" id="IPR001144">
    <property type="entry name" value="Enterotoxin_A"/>
</dbReference>
<gene>
    <name evidence="7" type="ORF">SYMBAF_05640</name>
</gene>